<feature type="transmembrane region" description="Helical" evidence="11">
    <location>
        <begin position="408"/>
        <end position="429"/>
    </location>
</feature>
<keyword evidence="6" id="KW-0769">Symport</keyword>
<dbReference type="PANTHER" id="PTHR43045">
    <property type="entry name" value="SHIKIMATE TRANSPORTER"/>
    <property type="match status" value="1"/>
</dbReference>
<dbReference type="EMBL" id="FNJR01000011">
    <property type="protein sequence ID" value="SDP87411.1"/>
    <property type="molecule type" value="Genomic_DNA"/>
</dbReference>
<evidence type="ECO:0000256" key="1">
    <source>
        <dbReference type="ARBA" id="ARBA00004651"/>
    </source>
</evidence>
<keyword evidence="7 11" id="KW-1133">Transmembrane helix</keyword>
<evidence type="ECO:0000256" key="4">
    <source>
        <dbReference type="ARBA" id="ARBA00022475"/>
    </source>
</evidence>
<name>A0A1H0WA62_9ACTN</name>
<evidence type="ECO:0000256" key="6">
    <source>
        <dbReference type="ARBA" id="ARBA00022847"/>
    </source>
</evidence>
<comment type="subcellular location">
    <subcellularLocation>
        <location evidence="1">Cell membrane</location>
        <topology evidence="1">Multi-pass membrane protein</topology>
    </subcellularLocation>
</comment>
<feature type="transmembrane region" description="Helical" evidence="11">
    <location>
        <begin position="313"/>
        <end position="332"/>
    </location>
</feature>
<feature type="transmembrane region" description="Helical" evidence="11">
    <location>
        <begin position="228"/>
        <end position="247"/>
    </location>
</feature>
<dbReference type="Proteomes" id="UP000199497">
    <property type="component" value="Unassembled WGS sequence"/>
</dbReference>
<keyword evidence="14" id="KW-1185">Reference proteome</keyword>
<dbReference type="Gene3D" id="1.20.1250.20">
    <property type="entry name" value="MFS general substrate transporter like domains"/>
    <property type="match status" value="2"/>
</dbReference>
<gene>
    <name evidence="13" type="ORF">SAMN04487905_111100</name>
</gene>
<organism evidence="13 14">
    <name type="scientific">Actinopolyspora xinjiangensis</name>
    <dbReference type="NCBI Taxonomy" id="405564"/>
    <lineage>
        <taxon>Bacteria</taxon>
        <taxon>Bacillati</taxon>
        <taxon>Actinomycetota</taxon>
        <taxon>Actinomycetes</taxon>
        <taxon>Actinopolysporales</taxon>
        <taxon>Actinopolysporaceae</taxon>
        <taxon>Actinopolyspora</taxon>
    </lineage>
</organism>
<evidence type="ECO:0000256" key="11">
    <source>
        <dbReference type="SAM" id="Phobius"/>
    </source>
</evidence>
<sequence>MWSARPVVNVPKTYSVSYLRHIHLSVRVPDSFDTKGAYQMVGTSQPHSRRVAFASLIGTTIEWYDFFIYGTAAALVFNKLFFPELDSMVGAIASFATFAVGFIARPLGGVVFSHFGDRLGRKPMLIWSLMLMGVATLLIGLLPTYETIGAWAPLLLVTLRFAQGIGVGGEWGGAALMAVEHAPANRRGFYGSWPQVGVPAGLLLGNLTFSAISASVGDEQFFAWGWRVPFLLSAVLIVAGLLIRITISESPVFEQVMNTKEKAKMPVLEALRSHPKTILLATGMFLGTHATFYVTSTWMVFYTTEEGLFERTTVLNANSLLSFVDIPLMLLFGLLSDYFGRRRMVLGGMAVMALISVPYFMLVGTGAIMLYLLGGMVMQLCRTAVYGPQSAYFSELFSTRLRYSGISISYQLASILGGGIAPMICTWLYGTTDSAMSIAAYVIVLAVISFGSAYLLTETYEKDLTEDAAVPTATER</sequence>
<evidence type="ECO:0000256" key="5">
    <source>
        <dbReference type="ARBA" id="ARBA00022692"/>
    </source>
</evidence>
<dbReference type="PROSITE" id="PS50850">
    <property type="entry name" value="MFS"/>
    <property type="match status" value="1"/>
</dbReference>
<feature type="transmembrane region" description="Helical" evidence="11">
    <location>
        <begin position="124"/>
        <end position="142"/>
    </location>
</feature>
<keyword evidence="8 11" id="KW-0472">Membrane</keyword>
<reference evidence="14" key="1">
    <citation type="submission" date="2016-10" db="EMBL/GenBank/DDBJ databases">
        <authorList>
            <person name="Varghese N."/>
            <person name="Submissions S."/>
        </authorList>
    </citation>
    <scope>NUCLEOTIDE SEQUENCE [LARGE SCALE GENOMIC DNA]</scope>
    <source>
        <strain evidence="14">DSM 46732</strain>
    </source>
</reference>
<feature type="transmembrane region" description="Helical" evidence="11">
    <location>
        <begin position="196"/>
        <end position="216"/>
    </location>
</feature>
<evidence type="ECO:0000256" key="3">
    <source>
        <dbReference type="ARBA" id="ARBA00022448"/>
    </source>
</evidence>
<dbReference type="CDD" id="cd17369">
    <property type="entry name" value="MFS_ShiA_like"/>
    <property type="match status" value="1"/>
</dbReference>
<protein>
    <recommendedName>
        <fullName evidence="10">Putative proline/betaine transporter</fullName>
    </recommendedName>
</protein>
<accession>A0A1H0WA62</accession>
<comment type="function">
    <text evidence="9">May be a proton symporter involved in the uptake of osmolytes such as proline and glycine betaine.</text>
</comment>
<dbReference type="SUPFAM" id="SSF103473">
    <property type="entry name" value="MFS general substrate transporter"/>
    <property type="match status" value="1"/>
</dbReference>
<dbReference type="GO" id="GO:0015293">
    <property type="term" value="F:symporter activity"/>
    <property type="evidence" value="ECO:0007669"/>
    <property type="project" value="UniProtKB-KW"/>
</dbReference>
<evidence type="ECO:0000256" key="10">
    <source>
        <dbReference type="ARBA" id="ARBA00039918"/>
    </source>
</evidence>
<evidence type="ECO:0000259" key="12">
    <source>
        <dbReference type="PROSITE" id="PS50850"/>
    </source>
</evidence>
<feature type="transmembrane region" description="Helical" evidence="11">
    <location>
        <begin position="435"/>
        <end position="456"/>
    </location>
</feature>
<comment type="similarity">
    <text evidence="2">Belongs to the major facilitator superfamily. Metabolite:H+ Symporter (MHS) family (TC 2.A.1.6) family.</text>
</comment>
<evidence type="ECO:0000313" key="14">
    <source>
        <dbReference type="Proteomes" id="UP000199497"/>
    </source>
</evidence>
<feature type="domain" description="Major facilitator superfamily (MFS) profile" evidence="12">
    <location>
        <begin position="51"/>
        <end position="461"/>
    </location>
</feature>
<dbReference type="InterPro" id="IPR020846">
    <property type="entry name" value="MFS_dom"/>
</dbReference>
<dbReference type="FunFam" id="1.20.1250.20:FF:000001">
    <property type="entry name" value="Dicarboxylate MFS transporter"/>
    <property type="match status" value="1"/>
</dbReference>
<dbReference type="Pfam" id="PF00083">
    <property type="entry name" value="Sugar_tr"/>
    <property type="match status" value="2"/>
</dbReference>
<keyword evidence="3" id="KW-0813">Transport</keyword>
<evidence type="ECO:0000256" key="9">
    <source>
        <dbReference type="ARBA" id="ARBA00037295"/>
    </source>
</evidence>
<dbReference type="STRING" id="405564.SAMN04487905_111100"/>
<dbReference type="PANTHER" id="PTHR43045:SF1">
    <property type="entry name" value="SHIKIMATE TRANSPORTER"/>
    <property type="match status" value="1"/>
</dbReference>
<dbReference type="GO" id="GO:0005886">
    <property type="term" value="C:plasma membrane"/>
    <property type="evidence" value="ECO:0007669"/>
    <property type="project" value="UniProtKB-SubCell"/>
</dbReference>
<feature type="transmembrane region" description="Helical" evidence="11">
    <location>
        <begin position="344"/>
        <end position="362"/>
    </location>
</feature>
<keyword evidence="4" id="KW-1003">Cell membrane</keyword>
<dbReference type="InterPro" id="IPR005828">
    <property type="entry name" value="MFS_sugar_transport-like"/>
</dbReference>
<proteinExistence type="inferred from homology"/>
<feature type="transmembrane region" description="Helical" evidence="11">
    <location>
        <begin position="88"/>
        <end position="112"/>
    </location>
</feature>
<evidence type="ECO:0000256" key="2">
    <source>
        <dbReference type="ARBA" id="ARBA00008240"/>
    </source>
</evidence>
<feature type="transmembrane region" description="Helical" evidence="11">
    <location>
        <begin position="278"/>
        <end position="301"/>
    </location>
</feature>
<evidence type="ECO:0000256" key="7">
    <source>
        <dbReference type="ARBA" id="ARBA00022989"/>
    </source>
</evidence>
<feature type="transmembrane region" description="Helical" evidence="11">
    <location>
        <begin position="63"/>
        <end position="82"/>
    </location>
</feature>
<evidence type="ECO:0000256" key="8">
    <source>
        <dbReference type="ARBA" id="ARBA00023136"/>
    </source>
</evidence>
<evidence type="ECO:0000313" key="13">
    <source>
        <dbReference type="EMBL" id="SDP87411.1"/>
    </source>
</evidence>
<dbReference type="AlphaFoldDB" id="A0A1H0WA62"/>
<keyword evidence="5 11" id="KW-0812">Transmembrane</keyword>
<dbReference type="InterPro" id="IPR036259">
    <property type="entry name" value="MFS_trans_sf"/>
</dbReference>